<accession>A0A9D1JPK7</accession>
<name>A0A9D1JPK7_9FIRM</name>
<dbReference type="GO" id="GO:0042597">
    <property type="term" value="C:periplasmic space"/>
    <property type="evidence" value="ECO:0007669"/>
    <property type="project" value="UniProtKB-ARBA"/>
</dbReference>
<evidence type="ECO:0000256" key="2">
    <source>
        <dbReference type="SAM" id="SignalP"/>
    </source>
</evidence>
<protein>
    <submittedName>
        <fullName evidence="4">ABC transporter substrate-binding protein</fullName>
    </submittedName>
</protein>
<feature type="domain" description="Solute-binding protein family 5" evidence="3">
    <location>
        <begin position="116"/>
        <end position="449"/>
    </location>
</feature>
<dbReference type="EMBL" id="DVIT01000006">
    <property type="protein sequence ID" value="HIS46231.1"/>
    <property type="molecule type" value="Genomic_DNA"/>
</dbReference>
<dbReference type="PANTHER" id="PTHR30290">
    <property type="entry name" value="PERIPLASMIC BINDING COMPONENT OF ABC TRANSPORTER"/>
    <property type="match status" value="1"/>
</dbReference>
<dbReference type="GO" id="GO:0015833">
    <property type="term" value="P:peptide transport"/>
    <property type="evidence" value="ECO:0007669"/>
    <property type="project" value="TreeGrafter"/>
</dbReference>
<evidence type="ECO:0000256" key="1">
    <source>
        <dbReference type="SAM" id="MobiDB-lite"/>
    </source>
</evidence>
<dbReference type="InterPro" id="IPR000914">
    <property type="entry name" value="SBP_5_dom"/>
</dbReference>
<dbReference type="CDD" id="cd00995">
    <property type="entry name" value="PBP2_NikA_DppA_OppA_like"/>
    <property type="match status" value="1"/>
</dbReference>
<evidence type="ECO:0000313" key="4">
    <source>
        <dbReference type="EMBL" id="HIS46231.1"/>
    </source>
</evidence>
<dbReference type="PROSITE" id="PS51257">
    <property type="entry name" value="PROKAR_LIPOPROTEIN"/>
    <property type="match status" value="1"/>
</dbReference>
<dbReference type="GO" id="GO:0043190">
    <property type="term" value="C:ATP-binding cassette (ABC) transporter complex"/>
    <property type="evidence" value="ECO:0007669"/>
    <property type="project" value="InterPro"/>
</dbReference>
<dbReference type="SUPFAM" id="SSF53850">
    <property type="entry name" value="Periplasmic binding protein-like II"/>
    <property type="match status" value="1"/>
</dbReference>
<dbReference type="InterPro" id="IPR030678">
    <property type="entry name" value="Peptide/Ni-bd"/>
</dbReference>
<gene>
    <name evidence="4" type="ORF">IAB46_01500</name>
</gene>
<dbReference type="PIRSF" id="PIRSF002741">
    <property type="entry name" value="MppA"/>
    <property type="match status" value="1"/>
</dbReference>
<dbReference type="Gene3D" id="3.10.105.10">
    <property type="entry name" value="Dipeptide-binding Protein, Domain 3"/>
    <property type="match status" value="1"/>
</dbReference>
<keyword evidence="2" id="KW-0732">Signal</keyword>
<organism evidence="4 5">
    <name type="scientific">Candidatus Scybalocola faecigallinarum</name>
    <dbReference type="NCBI Taxonomy" id="2840941"/>
    <lineage>
        <taxon>Bacteria</taxon>
        <taxon>Bacillati</taxon>
        <taxon>Bacillota</taxon>
        <taxon>Clostridia</taxon>
        <taxon>Lachnospirales</taxon>
        <taxon>Lachnospiraceae</taxon>
        <taxon>Lachnospiraceae incertae sedis</taxon>
        <taxon>Candidatus Scybalocola (ex Gilroy et al. 2021)</taxon>
    </lineage>
</organism>
<evidence type="ECO:0000259" key="3">
    <source>
        <dbReference type="Pfam" id="PF00496"/>
    </source>
</evidence>
<dbReference type="Proteomes" id="UP000823927">
    <property type="component" value="Unassembled WGS sequence"/>
</dbReference>
<dbReference type="AlphaFoldDB" id="A0A9D1JPK7"/>
<feature type="compositionally biased region" description="Low complexity" evidence="1">
    <location>
        <begin position="44"/>
        <end position="61"/>
    </location>
</feature>
<reference evidence="4" key="2">
    <citation type="journal article" date="2021" name="PeerJ">
        <title>Extensive microbial diversity within the chicken gut microbiome revealed by metagenomics and culture.</title>
        <authorList>
            <person name="Gilroy R."/>
            <person name="Ravi A."/>
            <person name="Getino M."/>
            <person name="Pursley I."/>
            <person name="Horton D.L."/>
            <person name="Alikhan N.F."/>
            <person name="Baker D."/>
            <person name="Gharbi K."/>
            <person name="Hall N."/>
            <person name="Watson M."/>
            <person name="Adriaenssens E.M."/>
            <person name="Foster-Nyarko E."/>
            <person name="Jarju S."/>
            <person name="Secka A."/>
            <person name="Antonio M."/>
            <person name="Oren A."/>
            <person name="Chaudhuri R.R."/>
            <person name="La Ragione R."/>
            <person name="Hildebrand F."/>
            <person name="Pallen M.J."/>
        </authorList>
    </citation>
    <scope>NUCLEOTIDE SEQUENCE</scope>
    <source>
        <strain evidence="4">CHK178-757</strain>
    </source>
</reference>
<proteinExistence type="predicted"/>
<feature type="chain" id="PRO_5039395669" evidence="2">
    <location>
        <begin position="24"/>
        <end position="552"/>
    </location>
</feature>
<feature type="region of interest" description="Disordered" evidence="1">
    <location>
        <begin position="28"/>
        <end position="77"/>
    </location>
</feature>
<dbReference type="Gene3D" id="3.90.76.10">
    <property type="entry name" value="Dipeptide-binding Protein, Domain 1"/>
    <property type="match status" value="1"/>
</dbReference>
<evidence type="ECO:0000313" key="5">
    <source>
        <dbReference type="Proteomes" id="UP000823927"/>
    </source>
</evidence>
<dbReference type="Gene3D" id="3.40.190.10">
    <property type="entry name" value="Periplasmic binding protein-like II"/>
    <property type="match status" value="1"/>
</dbReference>
<dbReference type="GO" id="GO:1904680">
    <property type="term" value="F:peptide transmembrane transporter activity"/>
    <property type="evidence" value="ECO:0007669"/>
    <property type="project" value="TreeGrafter"/>
</dbReference>
<dbReference type="Pfam" id="PF00496">
    <property type="entry name" value="SBP_bac_5"/>
    <property type="match status" value="1"/>
</dbReference>
<sequence>MKKKRRLSTMVSVLLVFAMLLSACGGGGTSSSGQSDTGSGGGDTTAAAGDASGDSSDAQASETSSGEPKSGGVVKIGTGQSPTVIGYTPEITNNSFLQFLRTAFNSLCFYDEEGDLAPELAESWETDADAATITFHLRSGVKFSDGTDFNAEAVKWNLEQYQEAGRTEVSDIASIECPDENTVVITLEAWRSSALESIGFFVYYMSPTAFEENGGVEWARFNAVGTGPFVLTSFEQGVSIKYEKNENYWDEGKPYLDGVEFSIISETATLENALTAGEIDMISYASIDTLKNLEETGNFVRETNENGMGVETTGVIPNSDDESSPFYDAKVRQAMCYAIDADTIVEALGYGYLTRTNQWAAPGAITYNEDVEGYTYDPEKAKELLAEAGYPDGFDTVIYAASGQENWATAVADQLTQVGIRTSVEMIDATKGNDFMTNGWDGIYWHYASVSPDLGLYMGRHLDPDGAYHADGIQHPEDCLELLQEIRTAKDDETKVAAELELQKLVYDEYALFGLPLYISSINTLKYSYVQDDNFTKYHVATWTPAECWLDK</sequence>
<comment type="caution">
    <text evidence="4">The sequence shown here is derived from an EMBL/GenBank/DDBJ whole genome shotgun (WGS) entry which is preliminary data.</text>
</comment>
<reference evidence="4" key="1">
    <citation type="submission" date="2020-10" db="EMBL/GenBank/DDBJ databases">
        <authorList>
            <person name="Gilroy R."/>
        </authorList>
    </citation>
    <scope>NUCLEOTIDE SEQUENCE</scope>
    <source>
        <strain evidence="4">CHK178-757</strain>
    </source>
</reference>
<dbReference type="InterPro" id="IPR039424">
    <property type="entry name" value="SBP_5"/>
</dbReference>
<feature type="signal peptide" evidence="2">
    <location>
        <begin position="1"/>
        <end position="23"/>
    </location>
</feature>